<comment type="subcellular location">
    <subcellularLocation>
        <location evidence="2">Golgi apparatus membrane</location>
        <topology evidence="2">Single-pass type II membrane protein</topology>
    </subcellularLocation>
</comment>
<dbReference type="EC" id="2.4.2.-" evidence="2"/>
<keyword evidence="2" id="KW-0328">Glycosyltransferase</keyword>
<dbReference type="InterPro" id="IPR044290">
    <property type="entry name" value="RRA1/2/3"/>
</dbReference>
<dbReference type="PANTHER" id="PTHR46581">
    <property type="entry name" value="ARABINOSYLTRANSFERASE RRA3"/>
    <property type="match status" value="1"/>
</dbReference>
<dbReference type="GO" id="GO:0016757">
    <property type="term" value="F:glycosyltransferase activity"/>
    <property type="evidence" value="ECO:0007669"/>
    <property type="project" value="UniProtKB-KW"/>
</dbReference>
<feature type="domain" description="Nucleotide-diphospho-sugar transferase" evidence="3">
    <location>
        <begin position="10"/>
        <end position="205"/>
    </location>
</feature>
<keyword evidence="2" id="KW-0808">Transferase</keyword>
<accession>A0A061SDG7</accession>
<reference evidence="4" key="1">
    <citation type="submission" date="2014-05" db="EMBL/GenBank/DDBJ databases">
        <title>The transcriptome of the halophilic microalga Tetraselmis sp. GSL018 isolated from the Great Salt Lake, Utah.</title>
        <authorList>
            <person name="Jinkerson R.E."/>
            <person name="D'Adamo S."/>
            <person name="Posewitz M.C."/>
        </authorList>
    </citation>
    <scope>NUCLEOTIDE SEQUENCE</scope>
    <source>
        <strain evidence="4">GSL018</strain>
    </source>
</reference>
<evidence type="ECO:0000256" key="1">
    <source>
        <dbReference type="ARBA" id="ARBA00007033"/>
    </source>
</evidence>
<keyword evidence="2" id="KW-0333">Golgi apparatus</keyword>
<dbReference type="GO" id="GO:0071555">
    <property type="term" value="P:cell wall organization"/>
    <property type="evidence" value="ECO:0007669"/>
    <property type="project" value="UniProtKB-KW"/>
</dbReference>
<evidence type="ECO:0000256" key="2">
    <source>
        <dbReference type="RuleBase" id="RU363055"/>
    </source>
</evidence>
<dbReference type="GO" id="GO:0000139">
    <property type="term" value="C:Golgi membrane"/>
    <property type="evidence" value="ECO:0007669"/>
    <property type="project" value="UniProtKB-SubCell"/>
</dbReference>
<comment type="similarity">
    <text evidence="1 2">Belongs to the glycosyltransferase 77 family.</text>
</comment>
<sequence>MKSEGVPVYLKNKKISEAQKGTGSNHAISALKFGIINEFLSLGWSVLLSDVDVVVVQDPFKHLYRDSDVEGMSDGFDERTAYGFVDGFDDPSMGWARYAQAIKHFNFNSGLFYLRANSRTMDLMGRLENRLSHQKYWDQTAYNEEIFFLSHGDYKSPQVTVRVMDIYKFMNSKTLFKFVRHRPDMANSQPVMVHINYHPNKHERMKGVIKRFLDGDRHALDRFPGGSEPGT</sequence>
<protein>
    <recommendedName>
        <fullName evidence="2">Glycosyltransferase</fullName>
        <ecNumber evidence="2">2.4.2.-</ecNumber>
    </recommendedName>
</protein>
<dbReference type="EMBL" id="GBEZ01004112">
    <property type="protein sequence ID" value="JAC81079.1"/>
    <property type="molecule type" value="Transcribed_RNA"/>
</dbReference>
<keyword evidence="2" id="KW-0961">Cell wall biogenesis/degradation</keyword>
<dbReference type="InterPro" id="IPR005069">
    <property type="entry name" value="Nucl-diP-sugar_transferase"/>
</dbReference>
<keyword evidence="2" id="KW-0812">Transmembrane</keyword>
<evidence type="ECO:0000259" key="3">
    <source>
        <dbReference type="Pfam" id="PF03407"/>
    </source>
</evidence>
<dbReference type="InterPro" id="IPR029044">
    <property type="entry name" value="Nucleotide-diphossugar_trans"/>
</dbReference>
<evidence type="ECO:0000313" key="4">
    <source>
        <dbReference type="EMBL" id="JAC81079.1"/>
    </source>
</evidence>
<dbReference type="PANTHER" id="PTHR46581:SF3">
    <property type="entry name" value="ARABINOSYLTRANSFERASE RRA3"/>
    <property type="match status" value="1"/>
</dbReference>
<dbReference type="Pfam" id="PF03407">
    <property type="entry name" value="Nucleotid_trans"/>
    <property type="match status" value="1"/>
</dbReference>
<proteinExistence type="inferred from homology"/>
<dbReference type="SUPFAM" id="SSF53448">
    <property type="entry name" value="Nucleotide-diphospho-sugar transferases"/>
    <property type="match status" value="1"/>
</dbReference>
<organism evidence="4">
    <name type="scientific">Tetraselmis sp. GSL018</name>
    <dbReference type="NCBI Taxonomy" id="582737"/>
    <lineage>
        <taxon>Eukaryota</taxon>
        <taxon>Viridiplantae</taxon>
        <taxon>Chlorophyta</taxon>
        <taxon>core chlorophytes</taxon>
        <taxon>Chlorodendrophyceae</taxon>
        <taxon>Chlorodendrales</taxon>
        <taxon>Chlorodendraceae</taxon>
        <taxon>Tetraselmis</taxon>
    </lineage>
</organism>
<dbReference type="GO" id="GO:0080147">
    <property type="term" value="P:root hair cell development"/>
    <property type="evidence" value="ECO:0007669"/>
    <property type="project" value="InterPro"/>
</dbReference>
<dbReference type="Gene3D" id="3.90.550.10">
    <property type="entry name" value="Spore Coat Polysaccharide Biosynthesis Protein SpsA, Chain A"/>
    <property type="match status" value="1"/>
</dbReference>
<gene>
    <name evidence="4" type="ORF">TSPGSL018_8730</name>
</gene>
<keyword evidence="2" id="KW-0735">Signal-anchor</keyword>
<dbReference type="AlphaFoldDB" id="A0A061SDG7"/>
<name>A0A061SDG7_9CHLO</name>